<reference evidence="4" key="1">
    <citation type="journal article" date="2020" name="Stud. Mycol.">
        <title>101 Dothideomycetes genomes: a test case for predicting lifestyles and emergence of pathogens.</title>
        <authorList>
            <person name="Haridas S."/>
            <person name="Albert R."/>
            <person name="Binder M."/>
            <person name="Bloem J."/>
            <person name="Labutti K."/>
            <person name="Salamov A."/>
            <person name="Andreopoulos B."/>
            <person name="Baker S."/>
            <person name="Barry K."/>
            <person name="Bills G."/>
            <person name="Bluhm B."/>
            <person name="Cannon C."/>
            <person name="Castanera R."/>
            <person name="Culley D."/>
            <person name="Daum C."/>
            <person name="Ezra D."/>
            <person name="Gonzalez J."/>
            <person name="Henrissat B."/>
            <person name="Kuo A."/>
            <person name="Liang C."/>
            <person name="Lipzen A."/>
            <person name="Lutzoni F."/>
            <person name="Magnuson J."/>
            <person name="Mondo S."/>
            <person name="Nolan M."/>
            <person name="Ohm R."/>
            <person name="Pangilinan J."/>
            <person name="Park H.-J."/>
            <person name="Ramirez L."/>
            <person name="Alfaro M."/>
            <person name="Sun H."/>
            <person name="Tritt A."/>
            <person name="Yoshinaga Y."/>
            <person name="Zwiers L.-H."/>
            <person name="Turgeon B."/>
            <person name="Goodwin S."/>
            <person name="Spatafora J."/>
            <person name="Crous P."/>
            <person name="Grigoriev I."/>
        </authorList>
    </citation>
    <scope>NUCLEOTIDE SEQUENCE</scope>
    <source>
        <strain evidence="4">CBS 122367</strain>
    </source>
</reference>
<sequence>MPPKAPSYGSHEYWDARFTANANPFEWLEAPNVLDPYLSEALRATTDSDPRLLHIGCGTSLLSFHLRAHVNNPGTIHNVDYSEVAVRVGRQREVDLFKAERASHQDQTPFQPSYMRWSGADLLNPSSLLKACPPSTYSTVVDKSTSDSIACSDDLYVPLPYHITISPKLASPSALTLSPEPIHPLHVLAIHLALVTKPKARWVSLSYSNDRYPGFPDPSLFWKLVGKYDIEPPPPAEPPNDNNGTTTVHRPKVFHWIYVMERTDVNLYVRK</sequence>
<keyword evidence="2" id="KW-0489">Methyltransferase</keyword>
<evidence type="ECO:0000256" key="3">
    <source>
        <dbReference type="ARBA" id="ARBA00022679"/>
    </source>
</evidence>
<keyword evidence="5" id="KW-1185">Reference proteome</keyword>
<protein>
    <recommendedName>
        <fullName evidence="6">Methyltransferase domain-containing protein</fullName>
    </recommendedName>
</protein>
<dbReference type="InterPro" id="IPR051419">
    <property type="entry name" value="Lys/N-term_MeTrsfase_sf"/>
</dbReference>
<evidence type="ECO:0008006" key="6">
    <source>
        <dbReference type="Google" id="ProtNLM"/>
    </source>
</evidence>
<gene>
    <name evidence="4" type="ORF">K458DRAFT_438773</name>
</gene>
<dbReference type="Gene3D" id="3.40.50.150">
    <property type="entry name" value="Vaccinia Virus protein VP39"/>
    <property type="match status" value="1"/>
</dbReference>
<dbReference type="EMBL" id="MU005570">
    <property type="protein sequence ID" value="KAF2691069.1"/>
    <property type="molecule type" value="Genomic_DNA"/>
</dbReference>
<dbReference type="PANTHER" id="PTHR12176:SF84">
    <property type="entry name" value="METHYLTRANSFERASE DOMAIN-CONTAINING PROTEIN"/>
    <property type="match status" value="1"/>
</dbReference>
<evidence type="ECO:0000313" key="5">
    <source>
        <dbReference type="Proteomes" id="UP000799291"/>
    </source>
</evidence>
<accession>A0A6G1JLN4</accession>
<dbReference type="OrthoDB" id="411785at2759"/>
<proteinExistence type="inferred from homology"/>
<dbReference type="GO" id="GO:0032259">
    <property type="term" value="P:methylation"/>
    <property type="evidence" value="ECO:0007669"/>
    <property type="project" value="UniProtKB-KW"/>
</dbReference>
<dbReference type="PANTHER" id="PTHR12176">
    <property type="entry name" value="SAM-DEPENDENT METHYLTRANSFERASE SUPERFAMILY PROTEIN"/>
    <property type="match status" value="1"/>
</dbReference>
<dbReference type="Proteomes" id="UP000799291">
    <property type="component" value="Unassembled WGS sequence"/>
</dbReference>
<dbReference type="InterPro" id="IPR029063">
    <property type="entry name" value="SAM-dependent_MTases_sf"/>
</dbReference>
<evidence type="ECO:0000313" key="4">
    <source>
        <dbReference type="EMBL" id="KAF2691069.1"/>
    </source>
</evidence>
<dbReference type="GO" id="GO:0008168">
    <property type="term" value="F:methyltransferase activity"/>
    <property type="evidence" value="ECO:0007669"/>
    <property type="project" value="UniProtKB-KW"/>
</dbReference>
<evidence type="ECO:0000256" key="2">
    <source>
        <dbReference type="ARBA" id="ARBA00022603"/>
    </source>
</evidence>
<keyword evidence="3" id="KW-0808">Transferase</keyword>
<comment type="similarity">
    <text evidence="1">Belongs to the methyltransferase superfamily.</text>
</comment>
<name>A0A6G1JLN4_9PLEO</name>
<organism evidence="4 5">
    <name type="scientific">Lentithecium fluviatile CBS 122367</name>
    <dbReference type="NCBI Taxonomy" id="1168545"/>
    <lineage>
        <taxon>Eukaryota</taxon>
        <taxon>Fungi</taxon>
        <taxon>Dikarya</taxon>
        <taxon>Ascomycota</taxon>
        <taxon>Pezizomycotina</taxon>
        <taxon>Dothideomycetes</taxon>
        <taxon>Pleosporomycetidae</taxon>
        <taxon>Pleosporales</taxon>
        <taxon>Massarineae</taxon>
        <taxon>Lentitheciaceae</taxon>
        <taxon>Lentithecium</taxon>
    </lineage>
</organism>
<dbReference type="AlphaFoldDB" id="A0A6G1JLN4"/>
<dbReference type="SUPFAM" id="SSF53335">
    <property type="entry name" value="S-adenosyl-L-methionine-dependent methyltransferases"/>
    <property type="match status" value="1"/>
</dbReference>
<evidence type="ECO:0000256" key="1">
    <source>
        <dbReference type="ARBA" id="ARBA00008361"/>
    </source>
</evidence>